<name>A0AA39JNR7_9AGAR</name>
<sequence length="176" mass="19687">MPPNPICPCRKCGCKLNSRVADQGPPLEGRLPQLLQSNDTPTDADINFLKGYIAGKQKLLEELSAHRAALSAAEKPLNTLRSTLATDIAQYKKALHPIRRLPPEILSEIFLQCIDENGTENEASRFLDATPYCPKSSLDPSQCPWTLSKVCSKWRAISLSFPRLWSNIHLHVRDKK</sequence>
<feature type="non-terminal residue" evidence="2">
    <location>
        <position position="176"/>
    </location>
</feature>
<proteinExistence type="predicted"/>
<comment type="caution">
    <text evidence="2">The sequence shown here is derived from an EMBL/GenBank/DDBJ whole genome shotgun (WGS) entry which is preliminary data.</text>
</comment>
<dbReference type="AlphaFoldDB" id="A0AA39JNR7"/>
<dbReference type="Gene3D" id="1.20.1280.50">
    <property type="match status" value="1"/>
</dbReference>
<keyword evidence="3" id="KW-1185">Reference proteome</keyword>
<feature type="domain" description="F-box" evidence="1">
    <location>
        <begin position="98"/>
        <end position="170"/>
    </location>
</feature>
<dbReference type="Pfam" id="PF12937">
    <property type="entry name" value="F-box-like"/>
    <property type="match status" value="1"/>
</dbReference>
<organism evidence="2 3">
    <name type="scientific">Armillaria borealis</name>
    <dbReference type="NCBI Taxonomy" id="47425"/>
    <lineage>
        <taxon>Eukaryota</taxon>
        <taxon>Fungi</taxon>
        <taxon>Dikarya</taxon>
        <taxon>Basidiomycota</taxon>
        <taxon>Agaricomycotina</taxon>
        <taxon>Agaricomycetes</taxon>
        <taxon>Agaricomycetidae</taxon>
        <taxon>Agaricales</taxon>
        <taxon>Marasmiineae</taxon>
        <taxon>Physalacriaceae</taxon>
        <taxon>Armillaria</taxon>
    </lineage>
</organism>
<gene>
    <name evidence="2" type="ORF">EV421DRAFT_1709728</name>
</gene>
<evidence type="ECO:0000313" key="3">
    <source>
        <dbReference type="Proteomes" id="UP001175226"/>
    </source>
</evidence>
<protein>
    <recommendedName>
        <fullName evidence="1">F-box domain-containing protein</fullName>
    </recommendedName>
</protein>
<evidence type="ECO:0000313" key="2">
    <source>
        <dbReference type="EMBL" id="KAK0443818.1"/>
    </source>
</evidence>
<evidence type="ECO:0000259" key="1">
    <source>
        <dbReference type="Pfam" id="PF12937"/>
    </source>
</evidence>
<reference evidence="2" key="1">
    <citation type="submission" date="2023-06" db="EMBL/GenBank/DDBJ databases">
        <authorList>
            <consortium name="Lawrence Berkeley National Laboratory"/>
            <person name="Ahrendt S."/>
            <person name="Sahu N."/>
            <person name="Indic B."/>
            <person name="Wong-Bajracharya J."/>
            <person name="Merenyi Z."/>
            <person name="Ke H.-M."/>
            <person name="Monk M."/>
            <person name="Kocsube S."/>
            <person name="Drula E."/>
            <person name="Lipzen A."/>
            <person name="Balint B."/>
            <person name="Henrissat B."/>
            <person name="Andreopoulos B."/>
            <person name="Martin F.M."/>
            <person name="Harder C.B."/>
            <person name="Rigling D."/>
            <person name="Ford K.L."/>
            <person name="Foster G.D."/>
            <person name="Pangilinan J."/>
            <person name="Papanicolaou A."/>
            <person name="Barry K."/>
            <person name="LaButti K."/>
            <person name="Viragh M."/>
            <person name="Koriabine M."/>
            <person name="Yan M."/>
            <person name="Riley R."/>
            <person name="Champramary S."/>
            <person name="Plett K.L."/>
            <person name="Tsai I.J."/>
            <person name="Slot J."/>
            <person name="Sipos G."/>
            <person name="Plett J."/>
            <person name="Nagy L.G."/>
            <person name="Grigoriev I.V."/>
        </authorList>
    </citation>
    <scope>NUCLEOTIDE SEQUENCE</scope>
    <source>
        <strain evidence="2">FPL87.14</strain>
    </source>
</reference>
<dbReference type="InterPro" id="IPR001810">
    <property type="entry name" value="F-box_dom"/>
</dbReference>
<dbReference type="Proteomes" id="UP001175226">
    <property type="component" value="Unassembled WGS sequence"/>
</dbReference>
<dbReference type="EMBL" id="JAUEPT010000021">
    <property type="protein sequence ID" value="KAK0443818.1"/>
    <property type="molecule type" value="Genomic_DNA"/>
</dbReference>
<accession>A0AA39JNR7</accession>